<feature type="signal peptide" evidence="1">
    <location>
        <begin position="1"/>
        <end position="18"/>
    </location>
</feature>
<evidence type="ECO:0000313" key="2">
    <source>
        <dbReference type="EMBL" id="MCV3271156.1"/>
    </source>
</evidence>
<organism evidence="2 3">
    <name type="scientific">Roseobacter sinensis</name>
    <dbReference type="NCBI Taxonomy" id="2931391"/>
    <lineage>
        <taxon>Bacteria</taxon>
        <taxon>Pseudomonadati</taxon>
        <taxon>Pseudomonadota</taxon>
        <taxon>Alphaproteobacteria</taxon>
        <taxon>Rhodobacterales</taxon>
        <taxon>Roseobacteraceae</taxon>
        <taxon>Roseobacter</taxon>
    </lineage>
</organism>
<comment type="caution">
    <text evidence="2">The sequence shown here is derived from an EMBL/GenBank/DDBJ whole genome shotgun (WGS) entry which is preliminary data.</text>
</comment>
<feature type="chain" id="PRO_5045681636" description="Lipoprotein" evidence="1">
    <location>
        <begin position="19"/>
        <end position="52"/>
    </location>
</feature>
<keyword evidence="3" id="KW-1185">Reference proteome</keyword>
<proteinExistence type="predicted"/>
<sequence>MKTWIQALLLIGSLGLVACTQPETYPISGETCGPDDPVLDLDAADCGTPGLI</sequence>
<dbReference type="Proteomes" id="UP001208690">
    <property type="component" value="Unassembled WGS sequence"/>
</dbReference>
<protein>
    <recommendedName>
        <fullName evidence="4">Lipoprotein</fullName>
    </recommendedName>
</protein>
<name>A0ABT3BC55_9RHOB</name>
<evidence type="ECO:0008006" key="4">
    <source>
        <dbReference type="Google" id="ProtNLM"/>
    </source>
</evidence>
<dbReference type="RefSeq" id="WP_263843470.1">
    <property type="nucleotide sequence ID" value="NZ_JALIEB010000003.1"/>
</dbReference>
<keyword evidence="1" id="KW-0732">Signal</keyword>
<gene>
    <name evidence="2" type="ORF">MUB52_06925</name>
</gene>
<accession>A0ABT3BC55</accession>
<dbReference type="EMBL" id="JALIEB010000003">
    <property type="protein sequence ID" value="MCV3271156.1"/>
    <property type="molecule type" value="Genomic_DNA"/>
</dbReference>
<reference evidence="2 3" key="1">
    <citation type="submission" date="2022-04" db="EMBL/GenBank/DDBJ databases">
        <title>Roseobacter sp. WL0113 is a bacterium isolated from neritic sediment.</title>
        <authorList>
            <person name="Wang L."/>
            <person name="He W."/>
            <person name="Zhang D.-F."/>
        </authorList>
    </citation>
    <scope>NUCLEOTIDE SEQUENCE [LARGE SCALE GENOMIC DNA]</scope>
    <source>
        <strain evidence="2 3">WL0113</strain>
    </source>
</reference>
<dbReference type="PROSITE" id="PS51257">
    <property type="entry name" value="PROKAR_LIPOPROTEIN"/>
    <property type="match status" value="1"/>
</dbReference>
<evidence type="ECO:0000256" key="1">
    <source>
        <dbReference type="SAM" id="SignalP"/>
    </source>
</evidence>
<evidence type="ECO:0000313" key="3">
    <source>
        <dbReference type="Proteomes" id="UP001208690"/>
    </source>
</evidence>